<dbReference type="Gene3D" id="3.40.630.30">
    <property type="match status" value="1"/>
</dbReference>
<dbReference type="SUPFAM" id="SSF55729">
    <property type="entry name" value="Acyl-CoA N-acyltransferases (Nat)"/>
    <property type="match status" value="1"/>
</dbReference>
<proteinExistence type="predicted"/>
<dbReference type="PANTHER" id="PTHR43420">
    <property type="entry name" value="ACETYLTRANSFERASE"/>
    <property type="match status" value="1"/>
</dbReference>
<dbReference type="AlphaFoldDB" id="A0A4R1YA50"/>
<dbReference type="CDD" id="cd04301">
    <property type="entry name" value="NAT_SF"/>
    <property type="match status" value="1"/>
</dbReference>
<keyword evidence="2" id="KW-0012">Acyltransferase</keyword>
<evidence type="ECO:0000259" key="3">
    <source>
        <dbReference type="PROSITE" id="PS51186"/>
    </source>
</evidence>
<accession>A0A4R1YA50</accession>
<feature type="domain" description="N-acetyltransferase" evidence="3">
    <location>
        <begin position="4"/>
        <end position="165"/>
    </location>
</feature>
<organism evidence="4 5">
    <name type="scientific">Acinetobacter calcoaceticus</name>
    <dbReference type="NCBI Taxonomy" id="471"/>
    <lineage>
        <taxon>Bacteria</taxon>
        <taxon>Pseudomonadati</taxon>
        <taxon>Pseudomonadota</taxon>
        <taxon>Gammaproteobacteria</taxon>
        <taxon>Moraxellales</taxon>
        <taxon>Moraxellaceae</taxon>
        <taxon>Acinetobacter</taxon>
        <taxon>Acinetobacter calcoaceticus/baumannii complex</taxon>
    </lineage>
</organism>
<evidence type="ECO:0000313" key="5">
    <source>
        <dbReference type="Proteomes" id="UP000294963"/>
    </source>
</evidence>
<dbReference type="GO" id="GO:0016747">
    <property type="term" value="F:acyltransferase activity, transferring groups other than amino-acyl groups"/>
    <property type="evidence" value="ECO:0007669"/>
    <property type="project" value="InterPro"/>
</dbReference>
<keyword evidence="1" id="KW-0808">Transferase</keyword>
<dbReference type="OrthoDB" id="9796919at2"/>
<evidence type="ECO:0000256" key="2">
    <source>
        <dbReference type="ARBA" id="ARBA00023315"/>
    </source>
</evidence>
<keyword evidence="4" id="KW-0689">Ribosomal protein</keyword>
<dbReference type="EMBL" id="SLVJ01000001">
    <property type="protein sequence ID" value="TCM70813.1"/>
    <property type="molecule type" value="Genomic_DNA"/>
</dbReference>
<comment type="caution">
    <text evidence="4">The sequence shown here is derived from an EMBL/GenBank/DDBJ whole genome shotgun (WGS) entry which is preliminary data.</text>
</comment>
<protein>
    <submittedName>
        <fullName evidence="4">Ribosomal protein S18 acetylase RimI-like enzyme</fullName>
    </submittedName>
</protein>
<keyword evidence="5" id="KW-1185">Reference proteome</keyword>
<dbReference type="GO" id="GO:0005840">
    <property type="term" value="C:ribosome"/>
    <property type="evidence" value="ECO:0007669"/>
    <property type="project" value="UniProtKB-KW"/>
</dbReference>
<dbReference type="InterPro" id="IPR000182">
    <property type="entry name" value="GNAT_dom"/>
</dbReference>
<dbReference type="InterPro" id="IPR050680">
    <property type="entry name" value="YpeA/RimI_acetyltransf"/>
</dbReference>
<dbReference type="InterPro" id="IPR016181">
    <property type="entry name" value="Acyl_CoA_acyltransferase"/>
</dbReference>
<reference evidence="4 5" key="1">
    <citation type="submission" date="2019-03" db="EMBL/GenBank/DDBJ databases">
        <title>Genomic analyses of the natural microbiome of Caenorhabditis elegans.</title>
        <authorList>
            <person name="Samuel B."/>
        </authorList>
    </citation>
    <scope>NUCLEOTIDE SEQUENCE [LARGE SCALE GENOMIC DNA]</scope>
    <source>
        <strain evidence="4 5">JUb89</strain>
    </source>
</reference>
<keyword evidence="4" id="KW-0687">Ribonucleoprotein</keyword>
<dbReference type="PANTHER" id="PTHR43420:SF47">
    <property type="entry name" value="N-ACETYLTRANSFERASE DOMAIN-CONTAINING PROTEIN"/>
    <property type="match status" value="1"/>
</dbReference>
<evidence type="ECO:0000256" key="1">
    <source>
        <dbReference type="ARBA" id="ARBA00022679"/>
    </source>
</evidence>
<sequence>MIDIKIKHLAAEDVDAYRSIRLMALSQAPDMFGAIYAVEVEQPLQFFIDRLTQSFILGAYQGEQIVGIVVFQQQRGMKVAHKAQLYSFFVHPEFRGLGIADQLLKAVIVHAKQCVSQILLTVLETNHAALRLYQKHGFKEYGVEPRAVKNGAEYQNEVLMVLLDL</sequence>
<dbReference type="Pfam" id="PF00583">
    <property type="entry name" value="Acetyltransf_1"/>
    <property type="match status" value="1"/>
</dbReference>
<evidence type="ECO:0000313" key="4">
    <source>
        <dbReference type="EMBL" id="TCM70813.1"/>
    </source>
</evidence>
<dbReference type="PROSITE" id="PS51186">
    <property type="entry name" value="GNAT"/>
    <property type="match status" value="1"/>
</dbReference>
<name>A0A4R1YA50_ACICA</name>
<dbReference type="Proteomes" id="UP000294963">
    <property type="component" value="Unassembled WGS sequence"/>
</dbReference>
<gene>
    <name evidence="4" type="ORF">EC844_10186</name>
</gene>